<protein>
    <submittedName>
        <fullName evidence="7">Putative replicase</fullName>
    </submittedName>
</protein>
<evidence type="ECO:0000259" key="6">
    <source>
        <dbReference type="Pfam" id="PF00680"/>
    </source>
</evidence>
<dbReference type="InterPro" id="IPR001795">
    <property type="entry name" value="RNA-dir_pol_luteovirus"/>
</dbReference>
<dbReference type="InterPro" id="IPR001205">
    <property type="entry name" value="RNA-dir_pol_C"/>
</dbReference>
<evidence type="ECO:0000256" key="2">
    <source>
        <dbReference type="ARBA" id="ARBA00022695"/>
    </source>
</evidence>
<comment type="catalytic activity">
    <reaction evidence="5">
        <text>RNA(n) + a ribonucleoside 5'-triphosphate = RNA(n+1) + diphosphate</text>
        <dbReference type="Rhea" id="RHEA:21248"/>
        <dbReference type="Rhea" id="RHEA-COMP:14527"/>
        <dbReference type="Rhea" id="RHEA-COMP:17342"/>
        <dbReference type="ChEBI" id="CHEBI:33019"/>
        <dbReference type="ChEBI" id="CHEBI:61557"/>
        <dbReference type="ChEBI" id="CHEBI:140395"/>
        <dbReference type="EC" id="2.7.7.48"/>
    </reaction>
</comment>
<evidence type="ECO:0000256" key="5">
    <source>
        <dbReference type="ARBA" id="ARBA00048744"/>
    </source>
</evidence>
<evidence type="ECO:0000256" key="4">
    <source>
        <dbReference type="ARBA" id="ARBA00022953"/>
    </source>
</evidence>
<sequence>MGERNRVAWNPFGLPVPSPSYVWPRYGSSAVRESFCYHSEQRARAKALTCPPNAAETAAITSSYFGAFKIRYPVPDIHLEGPWFRSILRRLNPKSSPGLGLFRGYPTIGDALGWDGANHTNAINVAVLTEAVRVKLANLLLGKPPDDLMLFIKEEPHKKTKAEKGAWRLIAVPSLEDQVVDRVLMTTWQDTEQRSLSRIPPKSGWSPLPTGHYFFERTFSGPVLATDCSAFDWTVPEWACELLLELSIDMLERDSPGYVRLLRARWAQVLRDAVVRLPDGTRWRQTGWGVMKSGWFRTIAFNSCVQYLINALAWVRFRGPERPPTIWTMGDDVIMKWDQTWDVEAFERALATTGIMVKQSSTTREFAGFEIDSGCVTPLYGEKHHFALFHASPVLKRELATAYCMLYAMAKPGFRDVVKQYLEPHSALLWRHCRLWARGVAVHEFGTLALPVTI</sequence>
<dbReference type="InterPro" id="IPR043502">
    <property type="entry name" value="DNA/RNA_pol_sf"/>
</dbReference>
<evidence type="ECO:0000256" key="3">
    <source>
        <dbReference type="ARBA" id="ARBA00022741"/>
    </source>
</evidence>
<accession>A0A7T7GV33</accession>
<reference evidence="7" key="2">
    <citation type="submission" date="2020-09" db="EMBL/GenBank/DDBJ databases">
        <authorList>
            <person name="Le Lay C."/>
            <person name="Shi M."/>
            <person name="Bucek A."/>
            <person name="Bourguignon T."/>
            <person name="Lo N."/>
            <person name="Holmes E.C."/>
        </authorList>
    </citation>
    <scope>NUCLEOTIDE SEQUENCE</scope>
    <source>
        <strain evidence="7">KE15_128_2</strain>
    </source>
</reference>
<proteinExistence type="predicted"/>
<keyword evidence="1" id="KW-0808">Transferase</keyword>
<keyword evidence="4" id="KW-0693">Viral RNA replication</keyword>
<evidence type="ECO:0000256" key="1">
    <source>
        <dbReference type="ARBA" id="ARBA00022679"/>
    </source>
</evidence>
<dbReference type="Gene3D" id="3.30.70.270">
    <property type="match status" value="1"/>
</dbReference>
<organism evidence="7">
    <name type="scientific">Mafsystermes virus</name>
    <dbReference type="NCBI Taxonomy" id="2796611"/>
    <lineage>
        <taxon>Viruses</taxon>
        <taxon>Riboviria</taxon>
    </lineage>
</organism>
<dbReference type="PRINTS" id="PR00914">
    <property type="entry name" value="LVIRUSRNAPOL"/>
</dbReference>
<feature type="domain" description="RNA-directed RNA polymerase C-terminal" evidence="6">
    <location>
        <begin position="151"/>
        <end position="363"/>
    </location>
</feature>
<dbReference type="GO" id="GO:0003968">
    <property type="term" value="F:RNA-directed RNA polymerase activity"/>
    <property type="evidence" value="ECO:0007669"/>
    <property type="project" value="UniProtKB-EC"/>
</dbReference>
<dbReference type="InterPro" id="IPR043128">
    <property type="entry name" value="Rev_trsase/Diguanyl_cyclase"/>
</dbReference>
<evidence type="ECO:0000313" key="7">
    <source>
        <dbReference type="EMBL" id="QQM16346.1"/>
    </source>
</evidence>
<keyword evidence="2" id="KW-0548">Nucleotidyltransferase</keyword>
<dbReference type="SUPFAM" id="SSF56672">
    <property type="entry name" value="DNA/RNA polymerases"/>
    <property type="match status" value="1"/>
</dbReference>
<dbReference type="EMBL" id="MW052141">
    <property type="protein sequence ID" value="QQM16346.1"/>
    <property type="molecule type" value="Genomic_RNA"/>
</dbReference>
<reference evidence="7" key="1">
    <citation type="journal article" date="2020" name="Viruses">
        <title>Unmapped RNA Virus Diversity in Termites and their Symbionts.</title>
        <authorList>
            <person name="Lay C.L."/>
            <person name="Shi M."/>
            <person name="Bucek A."/>
            <person name="Bourguignon T."/>
            <person name="Lo N."/>
            <person name="Holmes E.C."/>
        </authorList>
    </citation>
    <scope>NUCLEOTIDE SEQUENCE</scope>
    <source>
        <strain evidence="7">KE15_128_2</strain>
    </source>
</reference>
<dbReference type="GO" id="GO:0000166">
    <property type="term" value="F:nucleotide binding"/>
    <property type="evidence" value="ECO:0007669"/>
    <property type="project" value="UniProtKB-KW"/>
</dbReference>
<name>A0A7T7GV33_9VIRU</name>
<dbReference type="GO" id="GO:0006351">
    <property type="term" value="P:DNA-templated transcription"/>
    <property type="evidence" value="ECO:0007669"/>
    <property type="project" value="InterPro"/>
</dbReference>
<dbReference type="Pfam" id="PF00680">
    <property type="entry name" value="RdRP_1"/>
    <property type="match status" value="1"/>
</dbReference>
<dbReference type="GO" id="GO:0003723">
    <property type="term" value="F:RNA binding"/>
    <property type="evidence" value="ECO:0007669"/>
    <property type="project" value="InterPro"/>
</dbReference>
<keyword evidence="3" id="KW-0547">Nucleotide-binding</keyword>